<feature type="compositionally biased region" description="Polar residues" evidence="1">
    <location>
        <begin position="29"/>
        <end position="46"/>
    </location>
</feature>
<protein>
    <submittedName>
        <fullName evidence="3">Uncharacterized protein</fullName>
    </submittedName>
</protein>
<reference evidence="3 4" key="1">
    <citation type="journal article" date="2011" name="Cell">
        <title>Insight into structure and assembly of the nuclear pore complex by utilizing the genome of a eukaryotic thermophile.</title>
        <authorList>
            <person name="Amlacher S."/>
            <person name="Sarges P."/>
            <person name="Flemming D."/>
            <person name="van Noort V."/>
            <person name="Kunze R."/>
            <person name="Devos D.P."/>
            <person name="Arumugam M."/>
            <person name="Bork P."/>
            <person name="Hurt E."/>
        </authorList>
    </citation>
    <scope>NUCLEOTIDE SEQUENCE [LARGE SCALE GENOMIC DNA]</scope>
    <source>
        <strain evidence="4">DSM 1495 / CBS 144.50 / IMI 039719</strain>
    </source>
</reference>
<gene>
    <name evidence="3" type="ORF">CTHT_0060050</name>
</gene>
<dbReference type="AlphaFoldDB" id="G0SEX6"/>
<keyword evidence="4" id="KW-1185">Reference proteome</keyword>
<feature type="region of interest" description="Disordered" evidence="1">
    <location>
        <begin position="29"/>
        <end position="64"/>
    </location>
</feature>
<keyword evidence="2" id="KW-0472">Membrane</keyword>
<evidence type="ECO:0000256" key="2">
    <source>
        <dbReference type="SAM" id="Phobius"/>
    </source>
</evidence>
<dbReference type="OMA" id="HRMITKM"/>
<evidence type="ECO:0000313" key="4">
    <source>
        <dbReference type="Proteomes" id="UP000008066"/>
    </source>
</evidence>
<proteinExistence type="predicted"/>
<evidence type="ECO:0000313" key="3">
    <source>
        <dbReference type="EMBL" id="EGS17992.1"/>
    </source>
</evidence>
<keyword evidence="2" id="KW-0812">Transmembrane</keyword>
<dbReference type="HOGENOM" id="CLU_035633_2_0_1"/>
<feature type="transmembrane region" description="Helical" evidence="2">
    <location>
        <begin position="315"/>
        <end position="337"/>
    </location>
</feature>
<dbReference type="EMBL" id="GL988046">
    <property type="protein sequence ID" value="EGS17992.1"/>
    <property type="molecule type" value="Genomic_DNA"/>
</dbReference>
<dbReference type="OrthoDB" id="5360701at2759"/>
<feature type="transmembrane region" description="Helical" evidence="2">
    <location>
        <begin position="282"/>
        <end position="300"/>
    </location>
</feature>
<evidence type="ECO:0000256" key="1">
    <source>
        <dbReference type="SAM" id="MobiDB-lite"/>
    </source>
</evidence>
<keyword evidence="2" id="KW-1133">Transmembrane helix</keyword>
<dbReference type="KEGG" id="cthr:CTHT_0060050"/>
<dbReference type="eggNOG" id="ENOG502RZ72">
    <property type="taxonomic scope" value="Eukaryota"/>
</dbReference>
<accession>G0SEX6</accession>
<organism evidence="4">
    <name type="scientific">Chaetomium thermophilum (strain DSM 1495 / CBS 144.50 / IMI 039719)</name>
    <name type="common">Thermochaetoides thermophila</name>
    <dbReference type="NCBI Taxonomy" id="759272"/>
    <lineage>
        <taxon>Eukaryota</taxon>
        <taxon>Fungi</taxon>
        <taxon>Dikarya</taxon>
        <taxon>Ascomycota</taxon>
        <taxon>Pezizomycotina</taxon>
        <taxon>Sordariomycetes</taxon>
        <taxon>Sordariomycetidae</taxon>
        <taxon>Sordariales</taxon>
        <taxon>Chaetomiaceae</taxon>
        <taxon>Thermochaetoides</taxon>
    </lineage>
</organism>
<dbReference type="GeneID" id="18260043"/>
<dbReference type="Proteomes" id="UP000008066">
    <property type="component" value="Unassembled WGS sequence"/>
</dbReference>
<sequence length="416" mass="45780">MRPSHPASGLRLCRTCELLLRPQSQAARRQLPRCSTSIRPFTTTPPSLKKRAEPSAAANTSQSRFGRIQKAAGEQPPDVDPTVYSLAAIDRVLRDFFSPGGVPSEQMTVAALRALTPVDLKLVKEPKKAEEQAKIKLSHHQPAEDLLEAGRTTQPQHTSHKPSIIIDKISEAAYSIVTHPDTIITRNVLEEYVRLQSRLGRPESLPQVLNLFASKPKPKVSSGAVTYVERNPESAENSIDPAIADMALDAAIEAKDLQTTIGVLENTYSSKAFLRAKLLKKALLPGFAMAGTPVALYLVAGELAKYQTALEPKVATGIAFIGGLCYVGFTATIGMVAHFSRNDQMIRVTWAPGTPLRHRWLHEEERAALDKIVCAFGFSEETRFGEEEGEDWEWLREYCLSKSMIVDAVELMPGMN</sequence>
<dbReference type="RefSeq" id="XP_006696323.1">
    <property type="nucleotide sequence ID" value="XM_006696260.1"/>
</dbReference>
<name>G0SEX6_CHATD</name>